<keyword evidence="6 12" id="KW-0175">Coiled coil</keyword>
<dbReference type="SUPFAM" id="SSF52540">
    <property type="entry name" value="P-loop containing nucleoside triphosphate hydrolases"/>
    <property type="match status" value="1"/>
</dbReference>
<dbReference type="EMBL" id="MPUH01000421">
    <property type="protein sequence ID" value="OMJ80497.1"/>
    <property type="molecule type" value="Genomic_DNA"/>
</dbReference>
<dbReference type="SMART" id="SM00129">
    <property type="entry name" value="KISc"/>
    <property type="match status" value="1"/>
</dbReference>
<evidence type="ECO:0000256" key="10">
    <source>
        <dbReference type="PROSITE-ProRule" id="PRU00283"/>
    </source>
</evidence>
<evidence type="ECO:0000256" key="8">
    <source>
        <dbReference type="ARBA" id="ARBA00023212"/>
    </source>
</evidence>
<dbReference type="GO" id="GO:0007018">
    <property type="term" value="P:microtubule-based movement"/>
    <property type="evidence" value="ECO:0007669"/>
    <property type="project" value="InterPro"/>
</dbReference>
<keyword evidence="5 10" id="KW-0067">ATP-binding</keyword>
<evidence type="ECO:0000313" key="14">
    <source>
        <dbReference type="EMBL" id="OMJ80497.1"/>
    </source>
</evidence>
<evidence type="ECO:0000256" key="11">
    <source>
        <dbReference type="RuleBase" id="RU000394"/>
    </source>
</evidence>
<evidence type="ECO:0000259" key="13">
    <source>
        <dbReference type="PROSITE" id="PS50067"/>
    </source>
</evidence>
<keyword evidence="8" id="KW-0206">Cytoskeleton</keyword>
<dbReference type="FunFam" id="3.40.850.10:FF:000019">
    <property type="entry name" value="Kinesin-like protein KIN-5D"/>
    <property type="match status" value="1"/>
</dbReference>
<feature type="binding site" evidence="10">
    <location>
        <begin position="96"/>
        <end position="103"/>
    </location>
    <ligand>
        <name>ATP</name>
        <dbReference type="ChEBI" id="CHEBI:30616"/>
    </ligand>
</feature>
<feature type="coiled-coil region" evidence="12">
    <location>
        <begin position="387"/>
        <end position="421"/>
    </location>
</feature>
<dbReference type="GO" id="GO:0003777">
    <property type="term" value="F:microtubule motor activity"/>
    <property type="evidence" value="ECO:0007669"/>
    <property type="project" value="InterPro"/>
</dbReference>
<gene>
    <name evidence="14" type="ORF">SteCoe_19247</name>
</gene>
<keyword evidence="7 10" id="KW-0505">Motor protein</keyword>
<evidence type="ECO:0000313" key="15">
    <source>
        <dbReference type="Proteomes" id="UP000187209"/>
    </source>
</evidence>
<dbReference type="CDD" id="cd00106">
    <property type="entry name" value="KISc"/>
    <property type="match status" value="1"/>
</dbReference>
<dbReference type="PANTHER" id="PTHR47968">
    <property type="entry name" value="CENTROMERE PROTEIN E"/>
    <property type="match status" value="1"/>
</dbReference>
<dbReference type="GO" id="GO:0007010">
    <property type="term" value="P:cytoskeleton organization"/>
    <property type="evidence" value="ECO:0007669"/>
    <property type="project" value="UniProtKB-ARBA"/>
</dbReference>
<evidence type="ECO:0000256" key="6">
    <source>
        <dbReference type="ARBA" id="ARBA00023054"/>
    </source>
</evidence>
<evidence type="ECO:0000256" key="3">
    <source>
        <dbReference type="ARBA" id="ARBA00022701"/>
    </source>
</evidence>
<dbReference type="PROSITE" id="PS50067">
    <property type="entry name" value="KINESIN_MOTOR_2"/>
    <property type="match status" value="1"/>
</dbReference>
<sequence>MQEEGKKAKVERVMVHVRIRPFNDEDISRYGRETSVEFTDDSRGTLILRKEYDKKSFNFDSVFDATSRQDDVFNRVAEPVVSSVIEGYNGTIFSYGQTGTGKTFTMIGSSGELQGIIPRSAQQIFEYIQSCHTHGFTITVGFLQIYMEMLQDLINPNADKPIRIREDPEEGLYLSGITWTPVSSVRDCMELMNQGDKNRNTAFTSMNSHSSRSHAVYMIKIEKRVKYSGEQLEELEKRGEKPDQSMTKSTLYLVDLAGSERVSKSKAAGSRLDEAKNINLALLALGNCIQALADKKGKYVPFRDSKLTRLLEDSLGGNSKTSLVVTIGPSLAHFQESVSSLQFGSRAMKVENRPELNIKVDYKALCAQLQAELDRINDGNSMWIIEKAQLTERINKLVSELECANDDKAELAITIEELKAKGKDINISAFEQLHKEEISKLKAYYTEEIRKKETDHKKQLDDYDKIVSELEVNNQHLKMQILDYENKNTNAKHELKKAREQLEQERNDRQIRISQMNAEIEDLQRALTAEKAKNEKEMLVCNLDEKSIETYSKYEQMIRKDEENFRRTIEEYETENNIVRGNLAALSIERDKLIAEKTSLLNKLGTLTKKASHIAKESVRIRGETENHSQEFKILKDNNTYLQNRYNDLLAKYDEVIEEKDSLLNNIKILSKIHQEFINNEKTKTAQLKFITEEVYMTMKNMQRMSIRFQEKLLYFLTQKAQHITGVKKDVIKSLGSLKEKMNIMQENMMKSNDMCETYRLSYEELKKELDETKKRLKKHEDACKKN</sequence>
<dbReference type="InterPro" id="IPR027640">
    <property type="entry name" value="Kinesin-like_fam"/>
</dbReference>
<feature type="coiled-coil region" evidence="12">
    <location>
        <begin position="460"/>
        <end position="603"/>
    </location>
</feature>
<protein>
    <recommendedName>
        <fullName evidence="11">Kinesin-like protein</fullName>
    </recommendedName>
</protein>
<evidence type="ECO:0000256" key="5">
    <source>
        <dbReference type="ARBA" id="ARBA00022840"/>
    </source>
</evidence>
<evidence type="ECO:0000256" key="2">
    <source>
        <dbReference type="ARBA" id="ARBA00022490"/>
    </source>
</evidence>
<evidence type="ECO:0000256" key="7">
    <source>
        <dbReference type="ARBA" id="ARBA00023175"/>
    </source>
</evidence>
<dbReference type="AlphaFoldDB" id="A0A1R2BV14"/>
<dbReference type="GO" id="GO:0005524">
    <property type="term" value="F:ATP binding"/>
    <property type="evidence" value="ECO:0007669"/>
    <property type="project" value="UniProtKB-UniRule"/>
</dbReference>
<dbReference type="PROSITE" id="PS00411">
    <property type="entry name" value="KINESIN_MOTOR_1"/>
    <property type="match status" value="1"/>
</dbReference>
<dbReference type="InterPro" id="IPR001752">
    <property type="entry name" value="Kinesin_motor_dom"/>
</dbReference>
<dbReference type="PRINTS" id="PR00380">
    <property type="entry name" value="KINESINHEAVY"/>
</dbReference>
<evidence type="ECO:0000256" key="12">
    <source>
        <dbReference type="SAM" id="Coils"/>
    </source>
</evidence>
<comment type="subcellular location">
    <subcellularLocation>
        <location evidence="1">Cytoplasm</location>
        <location evidence="1">Cytoskeleton</location>
    </subcellularLocation>
</comment>
<proteinExistence type="inferred from homology"/>
<evidence type="ECO:0000256" key="4">
    <source>
        <dbReference type="ARBA" id="ARBA00022741"/>
    </source>
</evidence>
<dbReference type="InterPro" id="IPR027417">
    <property type="entry name" value="P-loop_NTPase"/>
</dbReference>
<dbReference type="InterPro" id="IPR036961">
    <property type="entry name" value="Kinesin_motor_dom_sf"/>
</dbReference>
<dbReference type="GO" id="GO:0005874">
    <property type="term" value="C:microtubule"/>
    <property type="evidence" value="ECO:0007669"/>
    <property type="project" value="UniProtKB-KW"/>
</dbReference>
<dbReference type="PANTHER" id="PTHR47968:SF36">
    <property type="entry name" value="KINESIN HEAVY CHAIN ISOFORM X1"/>
    <property type="match status" value="1"/>
</dbReference>
<name>A0A1R2BV14_9CILI</name>
<keyword evidence="2" id="KW-0963">Cytoplasm</keyword>
<dbReference type="Proteomes" id="UP000187209">
    <property type="component" value="Unassembled WGS sequence"/>
</dbReference>
<feature type="coiled-coil region" evidence="12">
    <location>
        <begin position="756"/>
        <end position="783"/>
    </location>
</feature>
<dbReference type="InterPro" id="IPR019821">
    <property type="entry name" value="Kinesin_motor_CS"/>
</dbReference>
<comment type="similarity">
    <text evidence="9">Belongs to the TRAFAC class myosin-kinesin ATPase superfamily. Kinesin family. KIN-5/BimC subfamily.</text>
</comment>
<comment type="caution">
    <text evidence="14">The sequence shown here is derived from an EMBL/GenBank/DDBJ whole genome shotgun (WGS) entry which is preliminary data.</text>
</comment>
<keyword evidence="3 11" id="KW-0493">Microtubule</keyword>
<keyword evidence="4 10" id="KW-0547">Nucleotide-binding</keyword>
<keyword evidence="15" id="KW-1185">Reference proteome</keyword>
<feature type="domain" description="Kinesin motor" evidence="13">
    <location>
        <begin position="12"/>
        <end position="350"/>
    </location>
</feature>
<dbReference type="Pfam" id="PF00225">
    <property type="entry name" value="Kinesin"/>
    <property type="match status" value="1"/>
</dbReference>
<organism evidence="14 15">
    <name type="scientific">Stentor coeruleus</name>
    <dbReference type="NCBI Taxonomy" id="5963"/>
    <lineage>
        <taxon>Eukaryota</taxon>
        <taxon>Sar</taxon>
        <taxon>Alveolata</taxon>
        <taxon>Ciliophora</taxon>
        <taxon>Postciliodesmatophora</taxon>
        <taxon>Heterotrichea</taxon>
        <taxon>Heterotrichida</taxon>
        <taxon>Stentoridae</taxon>
        <taxon>Stentor</taxon>
    </lineage>
</organism>
<reference evidence="14 15" key="1">
    <citation type="submission" date="2016-11" db="EMBL/GenBank/DDBJ databases">
        <title>The macronuclear genome of Stentor coeruleus: a giant cell with tiny introns.</title>
        <authorList>
            <person name="Slabodnick M."/>
            <person name="Ruby J.G."/>
            <person name="Reiff S.B."/>
            <person name="Swart E.C."/>
            <person name="Gosai S."/>
            <person name="Prabakaran S."/>
            <person name="Witkowska E."/>
            <person name="Larue G.E."/>
            <person name="Fisher S."/>
            <person name="Freeman R.M."/>
            <person name="Gunawardena J."/>
            <person name="Chu W."/>
            <person name="Stover N.A."/>
            <person name="Gregory B.D."/>
            <person name="Nowacki M."/>
            <person name="Derisi J."/>
            <person name="Roy S.W."/>
            <person name="Marshall W.F."/>
            <person name="Sood P."/>
        </authorList>
    </citation>
    <scope>NUCLEOTIDE SEQUENCE [LARGE SCALE GENOMIC DNA]</scope>
    <source>
        <strain evidence="14">WM001</strain>
    </source>
</reference>
<evidence type="ECO:0000256" key="9">
    <source>
        <dbReference type="ARBA" id="ARBA00034704"/>
    </source>
</evidence>
<evidence type="ECO:0000256" key="1">
    <source>
        <dbReference type="ARBA" id="ARBA00004245"/>
    </source>
</evidence>
<accession>A0A1R2BV14</accession>
<dbReference type="Gene3D" id="3.40.850.10">
    <property type="entry name" value="Kinesin motor domain"/>
    <property type="match status" value="1"/>
</dbReference>
<dbReference type="GO" id="GO:0008017">
    <property type="term" value="F:microtubule binding"/>
    <property type="evidence" value="ECO:0007669"/>
    <property type="project" value="InterPro"/>
</dbReference>
<dbReference type="OrthoDB" id="305602at2759"/>